<dbReference type="PANTHER" id="PTHR13593:SF103">
    <property type="entry name" value="RE10370P"/>
    <property type="match status" value="1"/>
</dbReference>
<reference evidence="2 3" key="1">
    <citation type="submission" date="2016-10" db="EMBL/GenBank/DDBJ databases">
        <authorList>
            <person name="Varghese N."/>
            <person name="Submissions S."/>
        </authorList>
    </citation>
    <scope>NUCLEOTIDE SEQUENCE [LARGE SCALE GENOMIC DNA]</scope>
    <source>
        <strain evidence="2 3">DSM 18327</strain>
    </source>
</reference>
<dbReference type="SUPFAM" id="SSF51695">
    <property type="entry name" value="PLC-like phosphodiesterases"/>
    <property type="match status" value="1"/>
</dbReference>
<dbReference type="EMBL" id="FNRV01000001">
    <property type="protein sequence ID" value="SED60249.1"/>
    <property type="molecule type" value="Genomic_DNA"/>
</dbReference>
<evidence type="ECO:0000313" key="3">
    <source>
        <dbReference type="Proteomes" id="UP000199665"/>
    </source>
</evidence>
<feature type="domain" description="Metalloprotease StcE beta-sandwich" evidence="1">
    <location>
        <begin position="486"/>
        <end position="557"/>
    </location>
</feature>
<proteinExistence type="predicted"/>
<keyword evidence="3" id="KW-1185">Reference proteome</keyword>
<dbReference type="Pfam" id="PF20944">
    <property type="entry name" value="StcE_b-sandwich"/>
    <property type="match status" value="2"/>
</dbReference>
<name>A0ABY0YID1_9PSED</name>
<feature type="domain" description="Metalloprotease StcE beta-sandwich" evidence="1">
    <location>
        <begin position="394"/>
        <end position="465"/>
    </location>
</feature>
<dbReference type="Gene3D" id="2.60.120.1230">
    <property type="match status" value="1"/>
</dbReference>
<protein>
    <recommendedName>
        <fullName evidence="1">Metalloprotease StcE beta-sandwich domain-containing protein</fullName>
    </recommendedName>
</protein>
<accession>A0ABY0YID1</accession>
<dbReference type="Proteomes" id="UP000199665">
    <property type="component" value="Unassembled WGS sequence"/>
</dbReference>
<gene>
    <name evidence="2" type="ORF">SAMN05216205_5683</name>
</gene>
<dbReference type="InterPro" id="IPR017946">
    <property type="entry name" value="PLC-like_Pdiesterase_TIM-brl"/>
</dbReference>
<evidence type="ECO:0000259" key="1">
    <source>
        <dbReference type="Pfam" id="PF20944"/>
    </source>
</evidence>
<dbReference type="RefSeq" id="WP_090468821.1">
    <property type="nucleotide sequence ID" value="NZ_FNRV01000001.1"/>
</dbReference>
<dbReference type="InterPro" id="IPR048990">
    <property type="entry name" value="StcE_b-sandwich"/>
</dbReference>
<organism evidence="2 3">
    <name type="scientific">Pseudomonas mohnii</name>
    <dbReference type="NCBI Taxonomy" id="395600"/>
    <lineage>
        <taxon>Bacteria</taxon>
        <taxon>Pseudomonadati</taxon>
        <taxon>Pseudomonadota</taxon>
        <taxon>Gammaproteobacteria</taxon>
        <taxon>Pseudomonadales</taxon>
        <taxon>Pseudomonadaceae</taxon>
        <taxon>Pseudomonas</taxon>
    </lineage>
</organism>
<dbReference type="Gene3D" id="3.20.20.190">
    <property type="entry name" value="Phosphatidylinositol (PI) phosphodiesterase"/>
    <property type="match status" value="1"/>
</dbReference>
<dbReference type="PROSITE" id="PS50007">
    <property type="entry name" value="PIPLC_X_DOMAIN"/>
    <property type="match status" value="1"/>
</dbReference>
<sequence length="567" mass="62554">MNSLLDKVALASSLDVSADDLDALGHIKEYRSPVFGPYFESAAVIQSVDPQSLLNHGPASTSDEFEIGIMGGWCPGGSWSDGVCKPFSNNRTHWMSTYTGVRNLPIDLAILPGTHNSGFDEKAQFAPTSEVCQDVSPHEQLNAGIRVLDIRVHHYAGYLSGDPRRFMIYHSTTNGRTIQGDIINGIKSFHFGSGWDRRREIVIVNFHQFRKFTQAAHAELIGILKSAFGESIISPTYKNLSVSQIWGLPGFKNVVVSYNAGERDPSFWPGVNQCWIGSNTPSDSALKEFIDKVGKEVKPAGELRSIQAARMVFPFFVPKDISGSLMSWFAAGNAHSPIMKYYIINTDWSLRHRLVDNIIYSNQFRARTLGLQDVEQAHPTVARAKSLPSARHMLFRISDEHWSPTVSLPPILSEESHRLLVRSDASAECVLDMRNSDVPMARVTLSAGDAVAFVCLDGSEQWKLQVRDCSPDDHSYSIPAPCDGEKFVRYTVSYGNYLPLVYLPAVAAANGVVLVVSEAPYETRICHARGADEIEHVISAGQTLAFTYDEHAGGWSMEPVLTNATSD</sequence>
<dbReference type="InterPro" id="IPR051057">
    <property type="entry name" value="PI-PLC_domain"/>
</dbReference>
<evidence type="ECO:0000313" key="2">
    <source>
        <dbReference type="EMBL" id="SED60249.1"/>
    </source>
</evidence>
<dbReference type="PANTHER" id="PTHR13593">
    <property type="match status" value="1"/>
</dbReference>
<dbReference type="CDD" id="cd08557">
    <property type="entry name" value="PI-PLCc_bacteria_like"/>
    <property type="match status" value="1"/>
</dbReference>
<comment type="caution">
    <text evidence="2">The sequence shown here is derived from an EMBL/GenBank/DDBJ whole genome shotgun (WGS) entry which is preliminary data.</text>
</comment>